<evidence type="ECO:0000313" key="3">
    <source>
        <dbReference type="EMBL" id="KAK9671102.1"/>
    </source>
</evidence>
<evidence type="ECO:0008006" key="5">
    <source>
        <dbReference type="Google" id="ProtNLM"/>
    </source>
</evidence>
<dbReference type="EMBL" id="JBDFQZ010000012">
    <property type="protein sequence ID" value="KAK9671102.1"/>
    <property type="molecule type" value="Genomic_DNA"/>
</dbReference>
<name>A0AAW1H1W5_SAPOF</name>
<evidence type="ECO:0000256" key="2">
    <source>
        <dbReference type="SAM" id="MobiDB-lite"/>
    </source>
</evidence>
<feature type="region of interest" description="Disordered" evidence="2">
    <location>
        <begin position="253"/>
        <end position="287"/>
    </location>
</feature>
<keyword evidence="4" id="KW-1185">Reference proteome</keyword>
<sequence>MDFDPRITSDGKGYGAEQGVHCNFHYGHVHDVFAEDHKNEEACVQALRRLIAKADADIADLEDELAILRCQRKWAESDELRNSFDVEVCCATFKQKIDSLTSAIFKLRIGVDTSDIPRPAERIRDIIDALISSNFTESNQQLLQEGDLYNQMKLILSSDSLNLDTDEKQEADTLELSVESEKQSPPFERLVKFTQTVSEESFSDAAKYSTKDLTEVISTDPSIVELFENIESAEHASEEKRGLFTSIETIDSQSPLQASNDEGNSKPTALQRGETESCMRGSKTGESVSLMSAEKKEAMTKAEHDGHDTNIQHDSVHSLSRLQNYEAKDPVEVVDLEEALEAQALCVSDPEITYSRKKPGLKPLVQMKNLDTVGSFSPSTMLKPKKTITKRKSSLIEENLGQSGLPSSGIKRGLGFHSETNRRTKLPGLHFGTNRQTEPGTEGNTNTAIRNNSFEISQAKKSQPKLQVPEGSRVAPGRVAPNSPSRNIARLQLLNRVASGRVAPNSPIRNIECLKLLNPEEVKDSAVTALADTVTPGSSRSTVKKPKSEKPSVDLESVKRRISEDPNFLTTTTVTHLREIAKLCSLRGYSKATKTTLIELLSERLAAP</sequence>
<feature type="region of interest" description="Disordered" evidence="2">
    <location>
        <begin position="399"/>
        <end position="483"/>
    </location>
</feature>
<proteinExistence type="predicted"/>
<organism evidence="3 4">
    <name type="scientific">Saponaria officinalis</name>
    <name type="common">Common soapwort</name>
    <name type="synonym">Lychnis saponaria</name>
    <dbReference type="NCBI Taxonomy" id="3572"/>
    <lineage>
        <taxon>Eukaryota</taxon>
        <taxon>Viridiplantae</taxon>
        <taxon>Streptophyta</taxon>
        <taxon>Embryophyta</taxon>
        <taxon>Tracheophyta</taxon>
        <taxon>Spermatophyta</taxon>
        <taxon>Magnoliopsida</taxon>
        <taxon>eudicotyledons</taxon>
        <taxon>Gunneridae</taxon>
        <taxon>Pentapetalae</taxon>
        <taxon>Caryophyllales</taxon>
        <taxon>Caryophyllaceae</taxon>
        <taxon>Caryophylleae</taxon>
        <taxon>Saponaria</taxon>
    </lineage>
</organism>
<feature type="compositionally biased region" description="Basic and acidic residues" evidence="2">
    <location>
        <begin position="546"/>
        <end position="557"/>
    </location>
</feature>
<protein>
    <recommendedName>
        <fullName evidence="5">Rho termination factor N-terminal domain-containing protein</fullName>
    </recommendedName>
</protein>
<feature type="coiled-coil region" evidence="1">
    <location>
        <begin position="44"/>
        <end position="78"/>
    </location>
</feature>
<evidence type="ECO:0000313" key="4">
    <source>
        <dbReference type="Proteomes" id="UP001443914"/>
    </source>
</evidence>
<feature type="compositionally biased region" description="Polar residues" evidence="2">
    <location>
        <begin position="253"/>
        <end position="268"/>
    </location>
</feature>
<feature type="compositionally biased region" description="Polar residues" evidence="2">
    <location>
        <begin position="433"/>
        <end position="465"/>
    </location>
</feature>
<dbReference type="AlphaFoldDB" id="A0AAW1H1W5"/>
<keyword evidence="1" id="KW-0175">Coiled coil</keyword>
<reference evidence="3" key="1">
    <citation type="submission" date="2024-03" db="EMBL/GenBank/DDBJ databases">
        <title>WGS assembly of Saponaria officinalis var. Norfolk2.</title>
        <authorList>
            <person name="Jenkins J."/>
            <person name="Shu S."/>
            <person name="Grimwood J."/>
            <person name="Barry K."/>
            <person name="Goodstein D."/>
            <person name="Schmutz J."/>
            <person name="Leebens-Mack J."/>
            <person name="Osbourn A."/>
        </authorList>
    </citation>
    <scope>NUCLEOTIDE SEQUENCE [LARGE SCALE GENOMIC DNA]</scope>
    <source>
        <strain evidence="3">JIC</strain>
    </source>
</reference>
<gene>
    <name evidence="3" type="ORF">RND81_12G007300</name>
</gene>
<comment type="caution">
    <text evidence="3">The sequence shown here is derived from an EMBL/GenBank/DDBJ whole genome shotgun (WGS) entry which is preliminary data.</text>
</comment>
<feature type="region of interest" description="Disordered" evidence="2">
    <location>
        <begin position="535"/>
        <end position="557"/>
    </location>
</feature>
<evidence type="ECO:0000256" key="1">
    <source>
        <dbReference type="SAM" id="Coils"/>
    </source>
</evidence>
<dbReference type="Proteomes" id="UP001443914">
    <property type="component" value="Unassembled WGS sequence"/>
</dbReference>
<accession>A0AAW1H1W5</accession>